<comment type="similarity">
    <text evidence="2">Belongs to the SLC35F solute transporter family.</text>
</comment>
<reference evidence="8 9" key="1">
    <citation type="submission" date="2022-01" db="EMBL/GenBank/DDBJ databases">
        <authorList>
            <person name="Xiong W."/>
            <person name="Schranz E."/>
        </authorList>
    </citation>
    <scope>NUCLEOTIDE SEQUENCE [LARGE SCALE GENOMIC DNA]</scope>
</reference>
<keyword evidence="3" id="KW-0813">Transport</keyword>
<evidence type="ECO:0000256" key="2">
    <source>
        <dbReference type="ARBA" id="ARBA00007863"/>
    </source>
</evidence>
<feature type="transmembrane region" description="Helical" evidence="7">
    <location>
        <begin position="286"/>
        <end position="302"/>
    </location>
</feature>
<comment type="caution">
    <text evidence="8">The sequence shown here is derived from an EMBL/GenBank/DDBJ whole genome shotgun (WGS) entry which is preliminary data.</text>
</comment>
<dbReference type="GO" id="GO:0016020">
    <property type="term" value="C:membrane"/>
    <property type="evidence" value="ECO:0007669"/>
    <property type="project" value="UniProtKB-SubCell"/>
</dbReference>
<keyword evidence="4 7" id="KW-0812">Transmembrane</keyword>
<proteinExistence type="inferred from homology"/>
<dbReference type="InterPro" id="IPR037185">
    <property type="entry name" value="EmrE-like"/>
</dbReference>
<evidence type="ECO:0000256" key="3">
    <source>
        <dbReference type="ARBA" id="ARBA00022448"/>
    </source>
</evidence>
<dbReference type="Pfam" id="PF06027">
    <property type="entry name" value="SLC35F"/>
    <property type="match status" value="1"/>
</dbReference>
<dbReference type="PANTHER" id="PTHR14233">
    <property type="entry name" value="DUF914-RELATED"/>
    <property type="match status" value="1"/>
</dbReference>
<dbReference type="GO" id="GO:0022857">
    <property type="term" value="F:transmembrane transporter activity"/>
    <property type="evidence" value="ECO:0007669"/>
    <property type="project" value="InterPro"/>
</dbReference>
<feature type="transmembrane region" description="Helical" evidence="7">
    <location>
        <begin position="196"/>
        <end position="217"/>
    </location>
</feature>
<feature type="transmembrane region" description="Helical" evidence="7">
    <location>
        <begin position="134"/>
        <end position="153"/>
    </location>
</feature>
<dbReference type="EMBL" id="CAKMRJ010005412">
    <property type="protein sequence ID" value="CAH1442122.1"/>
    <property type="molecule type" value="Genomic_DNA"/>
</dbReference>
<dbReference type="SUPFAM" id="SSF103481">
    <property type="entry name" value="Multidrug resistance efflux transporter EmrE"/>
    <property type="match status" value="1"/>
</dbReference>
<evidence type="ECO:0000256" key="1">
    <source>
        <dbReference type="ARBA" id="ARBA00004141"/>
    </source>
</evidence>
<feature type="transmembrane region" description="Helical" evidence="7">
    <location>
        <begin position="103"/>
        <end position="127"/>
    </location>
</feature>
<dbReference type="InterPro" id="IPR006912">
    <property type="entry name" value="Harbinger_derived_prot"/>
</dbReference>
<comment type="subcellular location">
    <subcellularLocation>
        <location evidence="1">Membrane</location>
        <topology evidence="1">Multi-pass membrane protein</topology>
    </subcellularLocation>
</comment>
<protein>
    <submittedName>
        <fullName evidence="8">Uncharacterized protein</fullName>
    </submittedName>
</protein>
<evidence type="ECO:0000256" key="5">
    <source>
        <dbReference type="ARBA" id="ARBA00022989"/>
    </source>
</evidence>
<evidence type="ECO:0000256" key="7">
    <source>
        <dbReference type="SAM" id="Phobius"/>
    </source>
</evidence>
<accession>A0AAU9NWD4</accession>
<gene>
    <name evidence="8" type="ORF">LVIROSA_LOCUS28132</name>
</gene>
<feature type="transmembrane region" description="Helical" evidence="7">
    <location>
        <begin position="49"/>
        <end position="71"/>
    </location>
</feature>
<dbReference type="Pfam" id="PF04827">
    <property type="entry name" value="Plant_tran"/>
    <property type="match status" value="1"/>
</dbReference>
<evidence type="ECO:0000313" key="9">
    <source>
        <dbReference type="Proteomes" id="UP001157418"/>
    </source>
</evidence>
<name>A0AAU9NWD4_9ASTR</name>
<dbReference type="PANTHER" id="PTHR14233:SF19">
    <property type="entry name" value="SOLUTE CARRIER FAMILY 35 MEMBER SLC35F1_F2_F6-RELATED"/>
    <property type="match status" value="1"/>
</dbReference>
<dbReference type="Proteomes" id="UP001157418">
    <property type="component" value="Unassembled WGS sequence"/>
</dbReference>
<evidence type="ECO:0000256" key="4">
    <source>
        <dbReference type="ARBA" id="ARBA00022692"/>
    </source>
</evidence>
<dbReference type="AlphaFoldDB" id="A0AAU9NWD4"/>
<feature type="transmembrane region" description="Helical" evidence="7">
    <location>
        <begin position="232"/>
        <end position="253"/>
    </location>
</feature>
<feature type="transmembrane region" description="Helical" evidence="7">
    <location>
        <begin position="165"/>
        <end position="184"/>
    </location>
</feature>
<keyword evidence="9" id="KW-1185">Reference proteome</keyword>
<organism evidence="8 9">
    <name type="scientific">Lactuca virosa</name>
    <dbReference type="NCBI Taxonomy" id="75947"/>
    <lineage>
        <taxon>Eukaryota</taxon>
        <taxon>Viridiplantae</taxon>
        <taxon>Streptophyta</taxon>
        <taxon>Embryophyta</taxon>
        <taxon>Tracheophyta</taxon>
        <taxon>Spermatophyta</taxon>
        <taxon>Magnoliopsida</taxon>
        <taxon>eudicotyledons</taxon>
        <taxon>Gunneridae</taxon>
        <taxon>Pentapetalae</taxon>
        <taxon>asterids</taxon>
        <taxon>campanulids</taxon>
        <taxon>Asterales</taxon>
        <taxon>Asteraceae</taxon>
        <taxon>Cichorioideae</taxon>
        <taxon>Cichorieae</taxon>
        <taxon>Lactucinae</taxon>
        <taxon>Lactuca</taxon>
    </lineage>
</organism>
<sequence length="485" mass="54677">MGSDTSSRWWRKSDLWEVASVLLLSQAVSFILALLNFTSSLTANLGANLPVTLGLLGYLALTLIYGSILLYKRHELIIPWYWYALLAFFDVQGNYLFNSAYYFSSITSVALLDSCTVGWVILFTWIFLGTKYSLLQFLGAAVCGVGLCLVLLSDAGVGGGGGSNPLLGDMLVIGGTLFFALSNVGEEFCVKKNCQLEVLAMLGVFGMFFSIIEITIFERKNLEAVAWSTELILTLVGYTVGFFIFYSLTSFILKTSGSTLFNLSLLTADMWAVIIRIFFYEQKVDWLYYVSFLIVGVGLFIYSKSEKNPIPNPSPESENGNQNPRYQLVHEQGLHQSFFQVSGTSYTKGYYLVDGVYPERACFVKSPSCPNDRRRLKFKRVQEKARKDVERAFDALKKRWHILKYHAPYLEEKKMSEENEIVPPTQAFEVGSVEYLASRAIVHDVETHHVLRGELTEHIWTVNHIDLNAEPIDDLDGQFSDEDVL</sequence>
<evidence type="ECO:0000256" key="6">
    <source>
        <dbReference type="ARBA" id="ARBA00023136"/>
    </source>
</evidence>
<feature type="transmembrane region" description="Helical" evidence="7">
    <location>
        <begin position="15"/>
        <end position="37"/>
    </location>
</feature>
<dbReference type="InterPro" id="IPR009262">
    <property type="entry name" value="SLC35_F1/F2/F6"/>
</dbReference>
<feature type="transmembrane region" description="Helical" evidence="7">
    <location>
        <begin position="260"/>
        <end position="280"/>
    </location>
</feature>
<dbReference type="InterPro" id="IPR052221">
    <property type="entry name" value="SLC35F_Transporter"/>
</dbReference>
<keyword evidence="5 7" id="KW-1133">Transmembrane helix</keyword>
<evidence type="ECO:0000313" key="8">
    <source>
        <dbReference type="EMBL" id="CAH1442122.1"/>
    </source>
</evidence>
<keyword evidence="6 7" id="KW-0472">Membrane</keyword>